<dbReference type="EMBL" id="PEYV01000031">
    <property type="protein sequence ID" value="PIS21579.1"/>
    <property type="molecule type" value="Genomic_DNA"/>
</dbReference>
<feature type="domain" description="PPIase cyclophilin-type" evidence="4">
    <location>
        <begin position="81"/>
        <end position="223"/>
    </location>
</feature>
<dbReference type="Proteomes" id="UP000231098">
    <property type="component" value="Unassembled WGS sequence"/>
</dbReference>
<dbReference type="CDD" id="cd00317">
    <property type="entry name" value="cyclophilin"/>
    <property type="match status" value="1"/>
</dbReference>
<evidence type="ECO:0000313" key="6">
    <source>
        <dbReference type="Proteomes" id="UP000231098"/>
    </source>
</evidence>
<evidence type="ECO:0000256" key="1">
    <source>
        <dbReference type="ARBA" id="ARBA00023110"/>
    </source>
</evidence>
<gene>
    <name evidence="5" type="ORF">COT51_02065</name>
</gene>
<dbReference type="SUPFAM" id="SSF50891">
    <property type="entry name" value="Cyclophilin-like"/>
    <property type="match status" value="1"/>
</dbReference>
<comment type="similarity">
    <text evidence="3">Belongs to the cyclophilin-type PPIase family.</text>
</comment>
<accession>A0A2H0XBN1</accession>
<dbReference type="InterPro" id="IPR044666">
    <property type="entry name" value="Cyclophilin_A-like"/>
</dbReference>
<organism evidence="5 6">
    <name type="scientific">candidate division WWE3 bacterium CG08_land_8_20_14_0_20_41_15</name>
    <dbReference type="NCBI Taxonomy" id="1975086"/>
    <lineage>
        <taxon>Bacteria</taxon>
        <taxon>Katanobacteria</taxon>
    </lineage>
</organism>
<dbReference type="PROSITE" id="PS00170">
    <property type="entry name" value="CSA_PPIASE_1"/>
    <property type="match status" value="1"/>
</dbReference>
<dbReference type="AlphaFoldDB" id="A0A2H0XBN1"/>
<dbReference type="InterPro" id="IPR020892">
    <property type="entry name" value="Cyclophilin-type_PPIase_CS"/>
</dbReference>
<evidence type="ECO:0000313" key="5">
    <source>
        <dbReference type="EMBL" id="PIS21579.1"/>
    </source>
</evidence>
<dbReference type="PRINTS" id="PR00153">
    <property type="entry name" value="CSAPPISMRASE"/>
</dbReference>
<keyword evidence="2 3" id="KW-0413">Isomerase</keyword>
<comment type="function">
    <text evidence="3">PPIases accelerate the folding of proteins. It catalyzes the cis-trans isomerization of proline imidic peptide bonds in oligopeptides.</text>
</comment>
<protein>
    <recommendedName>
        <fullName evidence="3">Peptidyl-prolyl cis-trans isomerase</fullName>
        <shortName evidence="3">PPIase</shortName>
        <ecNumber evidence="3">5.2.1.8</ecNumber>
    </recommendedName>
</protein>
<evidence type="ECO:0000259" key="4">
    <source>
        <dbReference type="PROSITE" id="PS50072"/>
    </source>
</evidence>
<evidence type="ECO:0000256" key="2">
    <source>
        <dbReference type="ARBA" id="ARBA00023235"/>
    </source>
</evidence>
<dbReference type="PANTHER" id="PTHR45625:SF4">
    <property type="entry name" value="PEPTIDYLPROLYL ISOMERASE DOMAIN AND WD REPEAT-CONTAINING PROTEIN 1"/>
    <property type="match status" value="1"/>
</dbReference>
<keyword evidence="1 3" id="KW-0697">Rotamase</keyword>
<reference evidence="6" key="1">
    <citation type="submission" date="2017-09" db="EMBL/GenBank/DDBJ databases">
        <title>Depth-based differentiation of microbial function through sediment-hosted aquifers and enrichment of novel symbionts in the deep terrestrial subsurface.</title>
        <authorList>
            <person name="Probst A.J."/>
            <person name="Ladd B."/>
            <person name="Jarett J.K."/>
            <person name="Geller-Mcgrath D.E."/>
            <person name="Sieber C.M.K."/>
            <person name="Emerson J.B."/>
            <person name="Anantharaman K."/>
            <person name="Thomas B.C."/>
            <person name="Malmstrom R."/>
            <person name="Stieglmeier M."/>
            <person name="Klingl A."/>
            <person name="Woyke T."/>
            <person name="Ryan C.M."/>
            <person name="Banfield J.F."/>
        </authorList>
    </citation>
    <scope>NUCLEOTIDE SEQUENCE [LARGE SCALE GENOMIC DNA]</scope>
</reference>
<dbReference type="GO" id="GO:0006457">
    <property type="term" value="P:protein folding"/>
    <property type="evidence" value="ECO:0007669"/>
    <property type="project" value="InterPro"/>
</dbReference>
<dbReference type="InterPro" id="IPR029000">
    <property type="entry name" value="Cyclophilin-like_dom_sf"/>
</dbReference>
<comment type="catalytic activity">
    <reaction evidence="3">
        <text>[protein]-peptidylproline (omega=180) = [protein]-peptidylproline (omega=0)</text>
        <dbReference type="Rhea" id="RHEA:16237"/>
        <dbReference type="Rhea" id="RHEA-COMP:10747"/>
        <dbReference type="Rhea" id="RHEA-COMP:10748"/>
        <dbReference type="ChEBI" id="CHEBI:83833"/>
        <dbReference type="ChEBI" id="CHEBI:83834"/>
        <dbReference type="EC" id="5.2.1.8"/>
    </reaction>
</comment>
<dbReference type="EC" id="5.2.1.8" evidence="3"/>
<dbReference type="PANTHER" id="PTHR45625">
    <property type="entry name" value="PEPTIDYL-PROLYL CIS-TRANS ISOMERASE-RELATED"/>
    <property type="match status" value="1"/>
</dbReference>
<comment type="caution">
    <text evidence="5">The sequence shown here is derived from an EMBL/GenBank/DDBJ whole genome shotgun (WGS) entry which is preliminary data.</text>
</comment>
<dbReference type="GO" id="GO:0003755">
    <property type="term" value="F:peptidyl-prolyl cis-trans isomerase activity"/>
    <property type="evidence" value="ECO:0007669"/>
    <property type="project" value="UniProtKB-UniRule"/>
</dbReference>
<sequence length="226" mass="24762">MSKKHPFIVTALFILVLAGLLVFRNRQAIAPEVEEELANNKVTSEVLSEEATPLTIPTMQKPEMTIDKTKKYSATLKTSEGDITVLLQADETPITVNNFVYLARAGFYNDTVFHRIIKDFMIQGGDPLGNGTGGPGYSFEDEPFTGEYERGVLAMANSGPDTNGSQFFIMHQTVGLQKDYVIFGKVTSGFETLDKIAETPVTKNQFGEASSPVSPISLISVEILEE</sequence>
<name>A0A2H0XBN1_UNCKA</name>
<dbReference type="Gene3D" id="2.40.100.10">
    <property type="entry name" value="Cyclophilin-like"/>
    <property type="match status" value="1"/>
</dbReference>
<evidence type="ECO:0000256" key="3">
    <source>
        <dbReference type="RuleBase" id="RU363019"/>
    </source>
</evidence>
<dbReference type="PROSITE" id="PS50072">
    <property type="entry name" value="CSA_PPIASE_2"/>
    <property type="match status" value="1"/>
</dbReference>
<proteinExistence type="inferred from homology"/>
<dbReference type="Pfam" id="PF00160">
    <property type="entry name" value="Pro_isomerase"/>
    <property type="match status" value="1"/>
</dbReference>
<dbReference type="InterPro" id="IPR002130">
    <property type="entry name" value="Cyclophilin-type_PPIase_dom"/>
</dbReference>